<dbReference type="PROSITE" id="PS51257">
    <property type="entry name" value="PROKAR_LIPOPROTEIN"/>
    <property type="match status" value="1"/>
</dbReference>
<protein>
    <submittedName>
        <fullName evidence="2">Lipase</fullName>
    </submittedName>
</protein>
<gene>
    <name evidence="2" type="ORF">FGL95_02865</name>
</gene>
<dbReference type="PANTHER" id="PTHR34853">
    <property type="match status" value="1"/>
</dbReference>
<dbReference type="GO" id="GO:0016042">
    <property type="term" value="P:lipid catabolic process"/>
    <property type="evidence" value="ECO:0007669"/>
    <property type="project" value="InterPro"/>
</dbReference>
<comment type="caution">
    <text evidence="2">The sequence shown here is derived from an EMBL/GenBank/DDBJ whole genome shotgun (WGS) entry which is preliminary data.</text>
</comment>
<keyword evidence="1" id="KW-0732">Signal</keyword>
<name>A0A848K9L9_9NOCA</name>
<dbReference type="SUPFAM" id="SSF53474">
    <property type="entry name" value="alpha/beta-Hydrolases"/>
    <property type="match status" value="1"/>
</dbReference>
<organism evidence="2 3">
    <name type="scientific">Antrihabitans stalactiti</name>
    <dbReference type="NCBI Taxonomy" id="2584121"/>
    <lineage>
        <taxon>Bacteria</taxon>
        <taxon>Bacillati</taxon>
        <taxon>Actinomycetota</taxon>
        <taxon>Actinomycetes</taxon>
        <taxon>Mycobacteriales</taxon>
        <taxon>Nocardiaceae</taxon>
        <taxon>Antrihabitans</taxon>
    </lineage>
</organism>
<dbReference type="PANTHER" id="PTHR34853:SF1">
    <property type="entry name" value="LIPASE 5"/>
    <property type="match status" value="1"/>
</dbReference>
<feature type="signal peptide" evidence="1">
    <location>
        <begin position="1"/>
        <end position="27"/>
    </location>
</feature>
<feature type="chain" id="PRO_5032887701" evidence="1">
    <location>
        <begin position="28"/>
        <end position="373"/>
    </location>
</feature>
<sequence length="373" mass="39617">MPGGRALIRRLAIVALIALSCAVPAQAEPLARPGAVVDVVPLQRDRWLPGAADASLVKYWTTGPLGTPALSTGAIWIPPGTPPPGGWPVLSWGHEATGLGDDCAPTVNGDINFDYLQRWLAQGYAIVATDYVGLGTPGIHPYLDGRSEAHSVIDMVRAARAVEPSLSSRWAAFGQSQGGQAALVTASMATTYAPDLDFRGAVATGPPSNLENLAFLGGPGFPDVPVKGFNVYVTYILASMRAVHPELDIDSYLTPFGRTVLDEVETICIFEAADRLEGIGIGSLLSRQLDDPKLLAALRDWLAIPTRGYARPFFIGQGLLDPTVPAPLTFTLASELATNGQPMTFRTYPTGHNATTIASLPDATDFMRQLFAR</sequence>
<evidence type="ECO:0000313" key="2">
    <source>
        <dbReference type="EMBL" id="NMN93974.1"/>
    </source>
</evidence>
<proteinExistence type="predicted"/>
<reference evidence="2 3" key="1">
    <citation type="submission" date="2019-05" db="EMBL/GenBank/DDBJ databases">
        <authorList>
            <person name="Lee S.D."/>
        </authorList>
    </citation>
    <scope>NUCLEOTIDE SEQUENCE [LARGE SCALE GENOMIC DNA]</scope>
    <source>
        <strain evidence="2 3">YC2-7</strain>
    </source>
</reference>
<dbReference type="Gene3D" id="3.40.50.1820">
    <property type="entry name" value="alpha/beta hydrolase"/>
    <property type="match status" value="2"/>
</dbReference>
<evidence type="ECO:0000313" key="3">
    <source>
        <dbReference type="Proteomes" id="UP000535543"/>
    </source>
</evidence>
<dbReference type="Proteomes" id="UP000535543">
    <property type="component" value="Unassembled WGS sequence"/>
</dbReference>
<dbReference type="InterPro" id="IPR005152">
    <property type="entry name" value="Lipase_secreted"/>
</dbReference>
<dbReference type="AlphaFoldDB" id="A0A848K9L9"/>
<accession>A0A848K9L9</accession>
<dbReference type="Pfam" id="PF03583">
    <property type="entry name" value="LIP"/>
    <property type="match status" value="1"/>
</dbReference>
<keyword evidence="3" id="KW-1185">Reference proteome</keyword>
<evidence type="ECO:0000256" key="1">
    <source>
        <dbReference type="SAM" id="SignalP"/>
    </source>
</evidence>
<dbReference type="InterPro" id="IPR029058">
    <property type="entry name" value="AB_hydrolase_fold"/>
</dbReference>
<reference evidence="2 3" key="2">
    <citation type="submission" date="2020-06" db="EMBL/GenBank/DDBJ databases">
        <title>Antribacter stalactiti gen. nov., sp. nov., a new member of the family Nacardiaceae isolated from a cave.</title>
        <authorList>
            <person name="Kim I.S."/>
        </authorList>
    </citation>
    <scope>NUCLEOTIDE SEQUENCE [LARGE SCALE GENOMIC DNA]</scope>
    <source>
        <strain evidence="2 3">YC2-7</strain>
    </source>
</reference>
<dbReference type="EMBL" id="VCQU01000001">
    <property type="protein sequence ID" value="NMN93974.1"/>
    <property type="molecule type" value="Genomic_DNA"/>
</dbReference>
<dbReference type="PIRSF" id="PIRSF029171">
    <property type="entry name" value="Esterase_LipA"/>
    <property type="match status" value="1"/>
</dbReference>
<dbReference type="GO" id="GO:0004806">
    <property type="term" value="F:triacylglycerol lipase activity"/>
    <property type="evidence" value="ECO:0007669"/>
    <property type="project" value="InterPro"/>
</dbReference>